<dbReference type="InterPro" id="IPR046960">
    <property type="entry name" value="PPR_At4g14850-like_plant"/>
</dbReference>
<accession>A0A396JDZ1</accession>
<reference evidence="3" key="1">
    <citation type="journal article" date="2018" name="Nat. Plants">
        <title>Whole-genome landscape of Medicago truncatula symbiotic genes.</title>
        <authorList>
            <person name="Pecrix Y."/>
            <person name="Gamas P."/>
            <person name="Carrere S."/>
        </authorList>
    </citation>
    <scope>NUCLEOTIDE SEQUENCE</scope>
    <source>
        <tissue evidence="3">Leaves</tissue>
    </source>
</reference>
<evidence type="ECO:0000256" key="2">
    <source>
        <dbReference type="PROSITE-ProRule" id="PRU00708"/>
    </source>
</evidence>
<dbReference type="Pfam" id="PF01535">
    <property type="entry name" value="PPR"/>
    <property type="match status" value="4"/>
</dbReference>
<dbReference type="GO" id="GO:0009451">
    <property type="term" value="P:RNA modification"/>
    <property type="evidence" value="ECO:0007669"/>
    <property type="project" value="InterPro"/>
</dbReference>
<protein>
    <submittedName>
        <fullName evidence="3">Putative pentatricopeptide</fullName>
    </submittedName>
</protein>
<dbReference type="NCBIfam" id="TIGR00756">
    <property type="entry name" value="PPR"/>
    <property type="match status" value="2"/>
</dbReference>
<dbReference type="PANTHER" id="PTHR47926:SF426">
    <property type="entry name" value="TETRATRICOPEPTIDE-LIKE HELICAL DOMAIN SUPERFAMILY, DYW DOMAIN-CONTAINING PROTEIN"/>
    <property type="match status" value="1"/>
</dbReference>
<dbReference type="GO" id="GO:0003723">
    <property type="term" value="F:RNA binding"/>
    <property type="evidence" value="ECO:0007669"/>
    <property type="project" value="InterPro"/>
</dbReference>
<evidence type="ECO:0000313" key="3">
    <source>
        <dbReference type="EMBL" id="RHN74608.1"/>
    </source>
</evidence>
<dbReference type="AlphaFoldDB" id="A0A396JDZ1"/>
<sequence length="272" mass="30942">MVEDLFVCNALVNLYAKCLRVTKAQTLFNLMPRRDVVSWNSLSVCYVNSGFPQQGLKVCNEMGQNGVKLNPVTMLSILPVCSDLQDLKLGKEIHEFVMRHSMVENLFVCNALVNLYAKYLYAISWNGVLTAYFTNKEYKKGLSLFSQISKDGVTTQQMKLHGMLSVVTDGCVENGRIEEAMEMFRKMQTMGFKPDEITISTFFLFEKMLLSRGKPDFVTFTCVLSACSHSRQVEEGVQIFNSMSREHRVEPDAKHYSCVVDIYNRVGRLDEA</sequence>
<dbReference type="Gramene" id="rna10703">
    <property type="protein sequence ID" value="RHN74608.1"/>
    <property type="gene ID" value="gene10703"/>
</dbReference>
<feature type="repeat" description="PPR" evidence="2">
    <location>
        <begin position="216"/>
        <end position="251"/>
    </location>
</feature>
<dbReference type="InterPro" id="IPR002885">
    <property type="entry name" value="PPR_rpt"/>
</dbReference>
<feature type="repeat" description="PPR" evidence="2">
    <location>
        <begin position="160"/>
        <end position="194"/>
    </location>
</feature>
<organism evidence="3">
    <name type="scientific">Medicago truncatula</name>
    <name type="common">Barrel medic</name>
    <name type="synonym">Medicago tribuloides</name>
    <dbReference type="NCBI Taxonomy" id="3880"/>
    <lineage>
        <taxon>Eukaryota</taxon>
        <taxon>Viridiplantae</taxon>
        <taxon>Streptophyta</taxon>
        <taxon>Embryophyta</taxon>
        <taxon>Tracheophyta</taxon>
        <taxon>Spermatophyta</taxon>
        <taxon>Magnoliopsida</taxon>
        <taxon>eudicotyledons</taxon>
        <taxon>Gunneridae</taxon>
        <taxon>Pentapetalae</taxon>
        <taxon>rosids</taxon>
        <taxon>fabids</taxon>
        <taxon>Fabales</taxon>
        <taxon>Fabaceae</taxon>
        <taxon>Papilionoideae</taxon>
        <taxon>50 kb inversion clade</taxon>
        <taxon>NPAAA clade</taxon>
        <taxon>Hologalegina</taxon>
        <taxon>IRL clade</taxon>
        <taxon>Trifolieae</taxon>
        <taxon>Medicago</taxon>
    </lineage>
</organism>
<gene>
    <name evidence="3" type="ORF">MtrunA17_Chr2g0312221</name>
</gene>
<dbReference type="InterPro" id="IPR011990">
    <property type="entry name" value="TPR-like_helical_dom_sf"/>
</dbReference>
<name>A0A396JDZ1_MEDTR</name>
<feature type="repeat" description="PPR" evidence="2">
    <location>
        <begin position="35"/>
        <end position="69"/>
    </location>
</feature>
<comment type="caution">
    <text evidence="3">The sequence shown here is derived from an EMBL/GenBank/DDBJ whole genome shotgun (WGS) entry which is preliminary data.</text>
</comment>
<dbReference type="Gene3D" id="1.25.40.10">
    <property type="entry name" value="Tetratricopeptide repeat domain"/>
    <property type="match status" value="3"/>
</dbReference>
<dbReference type="EMBL" id="PSQE01000002">
    <property type="protein sequence ID" value="RHN74608.1"/>
    <property type="molecule type" value="Genomic_DNA"/>
</dbReference>
<dbReference type="PANTHER" id="PTHR47926">
    <property type="entry name" value="PENTATRICOPEPTIDE REPEAT-CONTAINING PROTEIN"/>
    <property type="match status" value="1"/>
</dbReference>
<dbReference type="Proteomes" id="UP000265566">
    <property type="component" value="Chromosome 2"/>
</dbReference>
<proteinExistence type="predicted"/>
<evidence type="ECO:0000256" key="1">
    <source>
        <dbReference type="ARBA" id="ARBA00022737"/>
    </source>
</evidence>
<keyword evidence="1" id="KW-0677">Repeat</keyword>
<dbReference type="PROSITE" id="PS51375">
    <property type="entry name" value="PPR"/>
    <property type="match status" value="3"/>
</dbReference>
<dbReference type="Pfam" id="PF13041">
    <property type="entry name" value="PPR_2"/>
    <property type="match status" value="1"/>
</dbReference>